<proteinExistence type="predicted"/>
<organism evidence="2 3">
    <name type="scientific">Fraxinus pennsylvanica</name>
    <dbReference type="NCBI Taxonomy" id="56036"/>
    <lineage>
        <taxon>Eukaryota</taxon>
        <taxon>Viridiplantae</taxon>
        <taxon>Streptophyta</taxon>
        <taxon>Embryophyta</taxon>
        <taxon>Tracheophyta</taxon>
        <taxon>Spermatophyta</taxon>
        <taxon>Magnoliopsida</taxon>
        <taxon>eudicotyledons</taxon>
        <taxon>Gunneridae</taxon>
        <taxon>Pentapetalae</taxon>
        <taxon>asterids</taxon>
        <taxon>lamiids</taxon>
        <taxon>Lamiales</taxon>
        <taxon>Oleaceae</taxon>
        <taxon>Oleeae</taxon>
        <taxon>Fraxinus</taxon>
    </lineage>
</organism>
<evidence type="ECO:0000256" key="1">
    <source>
        <dbReference type="SAM" id="MobiDB-lite"/>
    </source>
</evidence>
<dbReference type="Proteomes" id="UP000834106">
    <property type="component" value="Chromosome 17"/>
</dbReference>
<protein>
    <submittedName>
        <fullName evidence="2">Uncharacterized protein</fullName>
    </submittedName>
</protein>
<feature type="region of interest" description="Disordered" evidence="1">
    <location>
        <begin position="314"/>
        <end position="335"/>
    </location>
</feature>
<reference evidence="2" key="1">
    <citation type="submission" date="2023-05" db="EMBL/GenBank/DDBJ databases">
        <authorList>
            <person name="Huff M."/>
        </authorList>
    </citation>
    <scope>NUCLEOTIDE SEQUENCE</scope>
</reference>
<dbReference type="AlphaFoldDB" id="A0AAD2EA19"/>
<keyword evidence="3" id="KW-1185">Reference proteome</keyword>
<accession>A0AAD2EA19</accession>
<sequence length="335" mass="36268">MSAGEEDVREVVVMVATSSRRRHSDVAGAFRVYNASPPSVQHNPHFLPWLPVAEEKQTEQQQSPPVSSQGKRSPGRPDLCQPLELQSDSLSRSPSFQLCRNLVFPETSCPSKKPVVAAVALSVPLQPLFKTKNVCTGRGRKGGGGYGCDQQSTPSFGSGEGVSEFTTLRIKRCTPPSVQHNPAVSTLALSDEVEHKLNPDPPASLLISRCNQLQWLRRNRQSNSSHQRFLRRARGLRGDQVSAQLEGRLKTKNVCTGRGRKGGGGYGCDQQSKPSFGSGEGVSEFTTLRIKRCTPPSVEYNPAVSTLALSDEVEHKLNPDPPLRCLSAGVTSSSG</sequence>
<evidence type="ECO:0000313" key="2">
    <source>
        <dbReference type="EMBL" id="CAI9780296.1"/>
    </source>
</evidence>
<evidence type="ECO:0000313" key="3">
    <source>
        <dbReference type="Proteomes" id="UP000834106"/>
    </source>
</evidence>
<dbReference type="EMBL" id="OU503052">
    <property type="protein sequence ID" value="CAI9780296.1"/>
    <property type="molecule type" value="Genomic_DNA"/>
</dbReference>
<gene>
    <name evidence="2" type="ORF">FPE_LOCUS27726</name>
</gene>
<feature type="region of interest" description="Disordered" evidence="1">
    <location>
        <begin position="36"/>
        <end position="82"/>
    </location>
</feature>
<name>A0AAD2EA19_9LAMI</name>
<feature type="compositionally biased region" description="Polar residues" evidence="1">
    <location>
        <begin position="59"/>
        <end position="71"/>
    </location>
</feature>